<organism evidence="2 3">
    <name type="scientific">Ophiocordyceps camponoti-floridani</name>
    <dbReference type="NCBI Taxonomy" id="2030778"/>
    <lineage>
        <taxon>Eukaryota</taxon>
        <taxon>Fungi</taxon>
        <taxon>Dikarya</taxon>
        <taxon>Ascomycota</taxon>
        <taxon>Pezizomycotina</taxon>
        <taxon>Sordariomycetes</taxon>
        <taxon>Hypocreomycetidae</taxon>
        <taxon>Hypocreales</taxon>
        <taxon>Ophiocordycipitaceae</taxon>
        <taxon>Ophiocordyceps</taxon>
    </lineage>
</organism>
<feature type="region of interest" description="Disordered" evidence="1">
    <location>
        <begin position="1"/>
        <end position="111"/>
    </location>
</feature>
<feature type="compositionally biased region" description="Basic and acidic residues" evidence="1">
    <location>
        <begin position="449"/>
        <end position="464"/>
    </location>
</feature>
<reference evidence="2 3" key="1">
    <citation type="journal article" date="2020" name="G3 (Bethesda)">
        <title>Genetic Underpinnings of Host Manipulation by Ophiocordyceps as Revealed by Comparative Transcriptomics.</title>
        <authorList>
            <person name="Will I."/>
            <person name="Das B."/>
            <person name="Trinh T."/>
            <person name="Brachmann A."/>
            <person name="Ohm R.A."/>
            <person name="de Bekker C."/>
        </authorList>
    </citation>
    <scope>NUCLEOTIDE SEQUENCE [LARGE SCALE GENOMIC DNA]</scope>
    <source>
        <strain evidence="2 3">EC05</strain>
    </source>
</reference>
<evidence type="ECO:0000256" key="1">
    <source>
        <dbReference type="SAM" id="MobiDB-lite"/>
    </source>
</evidence>
<proteinExistence type="predicted"/>
<feature type="compositionally biased region" description="Polar residues" evidence="1">
    <location>
        <begin position="334"/>
        <end position="359"/>
    </location>
</feature>
<comment type="caution">
    <text evidence="2">The sequence shown here is derived from an EMBL/GenBank/DDBJ whole genome shotgun (WGS) entry which is preliminary data.</text>
</comment>
<dbReference type="EMBL" id="JAACLJ010000006">
    <property type="protein sequence ID" value="KAF4584300.1"/>
    <property type="molecule type" value="Genomic_DNA"/>
</dbReference>
<name>A0A8H4Q448_9HYPO</name>
<accession>A0A8H4Q448</accession>
<feature type="region of interest" description="Disordered" evidence="1">
    <location>
        <begin position="285"/>
        <end position="464"/>
    </location>
</feature>
<evidence type="ECO:0000313" key="3">
    <source>
        <dbReference type="Proteomes" id="UP000562929"/>
    </source>
</evidence>
<protein>
    <submittedName>
        <fullName evidence="2">Mss4-like protein</fullName>
    </submittedName>
</protein>
<dbReference type="Proteomes" id="UP000562929">
    <property type="component" value="Unassembled WGS sequence"/>
</dbReference>
<dbReference type="AlphaFoldDB" id="A0A8H4Q448"/>
<feature type="compositionally biased region" description="Low complexity" evidence="1">
    <location>
        <begin position="289"/>
        <end position="300"/>
    </location>
</feature>
<keyword evidence="3" id="KW-1185">Reference proteome</keyword>
<feature type="compositionally biased region" description="Basic and acidic residues" evidence="1">
    <location>
        <begin position="399"/>
        <end position="410"/>
    </location>
</feature>
<feature type="region of interest" description="Disordered" evidence="1">
    <location>
        <begin position="237"/>
        <end position="272"/>
    </location>
</feature>
<evidence type="ECO:0000313" key="2">
    <source>
        <dbReference type="EMBL" id="KAF4584300.1"/>
    </source>
</evidence>
<feature type="compositionally biased region" description="Basic and acidic residues" evidence="1">
    <location>
        <begin position="417"/>
        <end position="428"/>
    </location>
</feature>
<sequence length="464" mass="50580">MSRFSFRCNNNPDESNKPRGRRWFSTIRLPGARTKQDTDVSPRSSVPLVSGAQADPTPSPSSYRAPLQPVQRRASLSNAFHTVKAKCSRDKLPGNDENCESGRASRRTSHSGINKQMISGPIHAAPMTMANDPPPKLDVLSEIPQDGLHRSSTFRTCLEKAVEDINQKYGSTSVVKEIPRVSDPKSAPRHDIALSKEMVRDAARFQSTTGNIQALSLRLSGPQRHDIALQLKVISTEVSPSQQQPQKDRKDVFKPASSNLISGKIDTKGKGKAVSSSDFETAEYLQSKAAQQDTPDQAAASSHCGKTATEASSEAVLKAAEETPIPASPIPDTEPTTETQPSTASSTILQRPQNSQRSSNLREQRAPSVSELVNKFRRMESPPSIFHREAVGAGLSRSRAVDPCRSHFSDDSDDDDGPGRAADDEPRASRTVPRRKRIMISTDASGDSLRIERFHGDDGRDDSP</sequence>
<gene>
    <name evidence="2" type="ORF">GQ602_005673</name>
</gene>
<dbReference type="OrthoDB" id="4937910at2759"/>